<name>A0A1Q8Y922_9BURK</name>
<evidence type="ECO:0000313" key="3">
    <source>
        <dbReference type="Proteomes" id="UP000185911"/>
    </source>
</evidence>
<evidence type="ECO:0008006" key="4">
    <source>
        <dbReference type="Google" id="ProtNLM"/>
    </source>
</evidence>
<organism evidence="2 3">
    <name type="scientific">Rhodoferax antarcticus ANT.BR</name>
    <dbReference type="NCBI Taxonomy" id="1111071"/>
    <lineage>
        <taxon>Bacteria</taxon>
        <taxon>Pseudomonadati</taxon>
        <taxon>Pseudomonadota</taxon>
        <taxon>Betaproteobacteria</taxon>
        <taxon>Burkholderiales</taxon>
        <taxon>Comamonadaceae</taxon>
        <taxon>Rhodoferax</taxon>
    </lineage>
</organism>
<proteinExistence type="predicted"/>
<dbReference type="RefSeq" id="WP_198930663.1">
    <property type="nucleotide sequence ID" value="NZ_MSYM01000020.1"/>
</dbReference>
<feature type="region of interest" description="Disordered" evidence="1">
    <location>
        <begin position="134"/>
        <end position="212"/>
    </location>
</feature>
<feature type="compositionally biased region" description="Low complexity" evidence="1">
    <location>
        <begin position="163"/>
        <end position="208"/>
    </location>
</feature>
<dbReference type="EMBL" id="MSYM01000020">
    <property type="protein sequence ID" value="OLP04498.1"/>
    <property type="molecule type" value="Genomic_DNA"/>
</dbReference>
<dbReference type="AlphaFoldDB" id="A0A1Q8Y922"/>
<comment type="caution">
    <text evidence="2">The sequence shown here is derived from an EMBL/GenBank/DDBJ whole genome shotgun (WGS) entry which is preliminary data.</text>
</comment>
<evidence type="ECO:0000256" key="1">
    <source>
        <dbReference type="SAM" id="MobiDB-lite"/>
    </source>
</evidence>
<evidence type="ECO:0000313" key="2">
    <source>
        <dbReference type="EMBL" id="OLP04498.1"/>
    </source>
</evidence>
<reference evidence="2 3" key="1">
    <citation type="submission" date="2017-01" db="EMBL/GenBank/DDBJ databases">
        <title>Genome sequence of Rhodoferax antarcticus ANT.BR, a psychrophilic purple nonsulfur bacterium from an Antarctic microbial mat.</title>
        <authorList>
            <person name="Baker J."/>
            <person name="Riester C."/>
            <person name="Skinner B."/>
            <person name="Newell A."/>
            <person name="Swingley W."/>
            <person name="Madigan M."/>
            <person name="Jung D."/>
            <person name="Asao M."/>
            <person name="Chen M."/>
            <person name="Loughlin P."/>
            <person name="Pan H."/>
            <person name="Lin S."/>
            <person name="Li N."/>
            <person name="Shaw J."/>
            <person name="Prado M."/>
            <person name="Sherman C."/>
            <person name="Li X."/>
            <person name="Tang J."/>
            <person name="Blankenship R."/>
            <person name="Zhao T."/>
            <person name="Touchman J."/>
            <person name="Sattley M."/>
        </authorList>
    </citation>
    <scope>NUCLEOTIDE SEQUENCE [LARGE SCALE GENOMIC DNA]</scope>
    <source>
        <strain evidence="2 3">ANT.BR</strain>
    </source>
</reference>
<dbReference type="Proteomes" id="UP000185911">
    <property type="component" value="Unassembled WGS sequence"/>
</dbReference>
<accession>A0A1Q8Y922</accession>
<keyword evidence="3" id="KW-1185">Reference proteome</keyword>
<protein>
    <recommendedName>
        <fullName evidence="4">DUF736 domain-containing protein</fullName>
    </recommendedName>
</protein>
<sequence>MSKQNLLRLANFNVFQNTNEKIEFSLSKDNRVQAQYSGYDKDKGYDVRGVRQKSAAGKGYIRLSVALIDGESRSYFNGALFKNDKKTELKQPDFRGSLNLDNQQDGPKLSLAAWIKQGEKAGDYLSIAISEFQDQGSAPARQPAPAHGNSFDMDDDAPPARQPAPAQRSAPARQPAPAARQPAPARQASPAQRSGAAQAPAPSRAASGFDDMDDDIPFIHYHSDSTQSNIEGTFCRNSRKMARYNR</sequence>
<gene>
    <name evidence="2" type="ORF">BLL52_4184</name>
</gene>